<organism evidence="3 4">
    <name type="scientific">Tessaracoccus flavus</name>
    <dbReference type="NCBI Taxonomy" id="1610493"/>
    <lineage>
        <taxon>Bacteria</taxon>
        <taxon>Bacillati</taxon>
        <taxon>Actinomycetota</taxon>
        <taxon>Actinomycetes</taxon>
        <taxon>Propionibacteriales</taxon>
        <taxon>Propionibacteriaceae</taxon>
        <taxon>Tessaracoccus</taxon>
    </lineage>
</organism>
<dbReference type="STRING" id="1610493.RPIT_00840"/>
<evidence type="ECO:0000313" key="3">
    <source>
        <dbReference type="EMBL" id="AQP43543.1"/>
    </source>
</evidence>
<protein>
    <submittedName>
        <fullName evidence="3">Uncharacterized protein</fullName>
    </submittedName>
</protein>
<evidence type="ECO:0000256" key="1">
    <source>
        <dbReference type="SAM" id="MobiDB-lite"/>
    </source>
</evidence>
<evidence type="ECO:0000313" key="4">
    <source>
        <dbReference type="Proteomes" id="UP000188324"/>
    </source>
</evidence>
<feature type="compositionally biased region" description="Low complexity" evidence="1">
    <location>
        <begin position="24"/>
        <end position="42"/>
    </location>
</feature>
<dbReference type="OrthoDB" id="9984543at2"/>
<sequence>MQLSSRSILPFLAAAALALSACGGEAEVPPTPATEAASTTTPEPVPEPTDEAPATGSDDGAIEMEEEMEEIAASMEAQQTGGSASVTIGDQTWDFDGVLCAFGPEEIGQEGAEFVLSAIGDGLQFYISVDAMGQFVSLNDIENFEDPALSWEADQDASGEGFIQVDGKDVSGEATFIDYLSESWDEVEGSFEGSCP</sequence>
<keyword evidence="2" id="KW-0732">Signal</keyword>
<dbReference type="AlphaFoldDB" id="A0A1Q2CBQ4"/>
<feature type="region of interest" description="Disordered" evidence="1">
    <location>
        <begin position="24"/>
        <end position="58"/>
    </location>
</feature>
<proteinExistence type="predicted"/>
<gene>
    <name evidence="3" type="ORF">RPIT_00840</name>
</gene>
<dbReference type="KEGG" id="tfl:RPIT_00840"/>
<dbReference type="Proteomes" id="UP000188324">
    <property type="component" value="Chromosome"/>
</dbReference>
<feature type="chain" id="PRO_5014544406" evidence="2">
    <location>
        <begin position="27"/>
        <end position="196"/>
    </location>
</feature>
<reference evidence="3 4" key="1">
    <citation type="journal article" date="2016" name="Int. J. Syst. Evol. Microbiol.">
        <title>Tessaracoccus flavus sp. nov., isolated from the drainage system of a lindane-producing factory.</title>
        <authorList>
            <person name="Kumari R."/>
            <person name="Singh P."/>
            <person name="Schumann P."/>
            <person name="Lal R."/>
        </authorList>
    </citation>
    <scope>NUCLEOTIDE SEQUENCE [LARGE SCALE GENOMIC DNA]</scope>
    <source>
        <strain evidence="3 4">RP1T</strain>
    </source>
</reference>
<accession>A0A1Q2CBQ4</accession>
<dbReference type="RefSeq" id="WP_077339629.1">
    <property type="nucleotide sequence ID" value="NZ_CP019605.1"/>
</dbReference>
<dbReference type="PROSITE" id="PS51257">
    <property type="entry name" value="PROKAR_LIPOPROTEIN"/>
    <property type="match status" value="1"/>
</dbReference>
<feature type="signal peptide" evidence="2">
    <location>
        <begin position="1"/>
        <end position="26"/>
    </location>
</feature>
<keyword evidence="4" id="KW-1185">Reference proteome</keyword>
<evidence type="ECO:0000256" key="2">
    <source>
        <dbReference type="SAM" id="SignalP"/>
    </source>
</evidence>
<dbReference type="EMBL" id="CP019605">
    <property type="protein sequence ID" value="AQP43543.1"/>
    <property type="molecule type" value="Genomic_DNA"/>
</dbReference>
<name>A0A1Q2CBQ4_9ACTN</name>